<dbReference type="PANTHER" id="PTHR11895">
    <property type="entry name" value="TRANSAMIDASE"/>
    <property type="match status" value="1"/>
</dbReference>
<reference evidence="3" key="1">
    <citation type="journal article" date="2019" name="Plant Biotechnol. J.">
        <title>Genome sequencing of the Australian wild diploid species Gossypium australe highlights disease resistance and delayed gland morphogenesis.</title>
        <authorList>
            <person name="Cai Y."/>
            <person name="Cai X."/>
            <person name="Wang Q."/>
            <person name="Wang P."/>
            <person name="Zhang Y."/>
            <person name="Cai C."/>
            <person name="Xu Y."/>
            <person name="Wang K."/>
            <person name="Zhou Z."/>
            <person name="Wang C."/>
            <person name="Geng S."/>
            <person name="Li B."/>
            <person name="Dong Q."/>
            <person name="Hou Y."/>
            <person name="Wang H."/>
            <person name="Ai P."/>
            <person name="Liu Z."/>
            <person name="Yi F."/>
            <person name="Sun M."/>
            <person name="An G."/>
            <person name="Cheng J."/>
            <person name="Zhang Y."/>
            <person name="Shi Q."/>
            <person name="Xie Y."/>
            <person name="Shi X."/>
            <person name="Chang Y."/>
            <person name="Huang F."/>
            <person name="Chen Y."/>
            <person name="Hong S."/>
            <person name="Mi L."/>
            <person name="Sun Q."/>
            <person name="Zhang L."/>
            <person name="Zhou B."/>
            <person name="Peng R."/>
            <person name="Zhang X."/>
            <person name="Liu F."/>
        </authorList>
    </citation>
    <scope>NUCLEOTIDE SEQUENCE [LARGE SCALE GENOMIC DNA]</scope>
    <source>
        <strain evidence="3">cv. PA1801</strain>
    </source>
</reference>
<keyword evidence="3" id="KW-1185">Reference proteome</keyword>
<sequence length="338" mass="37775">MLPRQFDSSFVLKYPCLTSFSHTYPDISQRCDPRRTPKYAAILGSSPEDRISLRPPPPCFPDLSSLENANTLGSLRLGKYTEWFNDVHSTDISDVCEDVLKLLSKSHGCETIEIVIPELHEMHTAHVVSIGSETQCSLNPDCENGKGVKLTYDTRISMALFRSFTASDYVAAQCLRRRIMHHHMEIFKKVDVIVTPTTGYVTAYLMRFVIAGNLLGLPAITVPKRVKTLIYHSAICKEFEHFTCLDLRQEPGDLDVISIATVDKGLIAKGPIFLTVYGFLLVMLVQVGYDKQGLPIGLQLIGRPWGEATILHLASAVEELCAKSRKKPASFYDILNIK</sequence>
<dbReference type="PANTHER" id="PTHR11895:SF156">
    <property type="entry name" value="FATTY ACID AMIDE HYDROLASE"/>
    <property type="match status" value="1"/>
</dbReference>
<dbReference type="EMBL" id="SMMG02000001">
    <property type="protein sequence ID" value="KAA3488603.1"/>
    <property type="molecule type" value="Genomic_DNA"/>
</dbReference>
<dbReference type="InterPro" id="IPR036928">
    <property type="entry name" value="AS_sf"/>
</dbReference>
<dbReference type="InterPro" id="IPR000120">
    <property type="entry name" value="Amidase"/>
</dbReference>
<dbReference type="GO" id="GO:0070291">
    <property type="term" value="P:N-acylethanolamine metabolic process"/>
    <property type="evidence" value="ECO:0007669"/>
    <property type="project" value="TreeGrafter"/>
</dbReference>
<organism evidence="2 3">
    <name type="scientific">Gossypium australe</name>
    <dbReference type="NCBI Taxonomy" id="47621"/>
    <lineage>
        <taxon>Eukaryota</taxon>
        <taxon>Viridiplantae</taxon>
        <taxon>Streptophyta</taxon>
        <taxon>Embryophyta</taxon>
        <taxon>Tracheophyta</taxon>
        <taxon>Spermatophyta</taxon>
        <taxon>Magnoliopsida</taxon>
        <taxon>eudicotyledons</taxon>
        <taxon>Gunneridae</taxon>
        <taxon>Pentapetalae</taxon>
        <taxon>rosids</taxon>
        <taxon>malvids</taxon>
        <taxon>Malvales</taxon>
        <taxon>Malvaceae</taxon>
        <taxon>Malvoideae</taxon>
        <taxon>Gossypium</taxon>
    </lineage>
</organism>
<proteinExistence type="predicted"/>
<keyword evidence="2" id="KW-0378">Hydrolase</keyword>
<dbReference type="Proteomes" id="UP000325315">
    <property type="component" value="Unassembled WGS sequence"/>
</dbReference>
<dbReference type="GO" id="GO:0016020">
    <property type="term" value="C:membrane"/>
    <property type="evidence" value="ECO:0007669"/>
    <property type="project" value="TreeGrafter"/>
</dbReference>
<name>A0A5B6X4F0_9ROSI</name>
<dbReference type="InterPro" id="IPR023631">
    <property type="entry name" value="Amidase_dom"/>
</dbReference>
<protein>
    <submittedName>
        <fullName evidence="2">Fatty acid amide hydrolase-like isoform X4</fullName>
    </submittedName>
</protein>
<comment type="caution">
    <text evidence="2">The sequence shown here is derived from an EMBL/GenBank/DDBJ whole genome shotgun (WGS) entry which is preliminary data.</text>
</comment>
<evidence type="ECO:0000313" key="2">
    <source>
        <dbReference type="EMBL" id="KAA3488603.1"/>
    </source>
</evidence>
<evidence type="ECO:0000313" key="3">
    <source>
        <dbReference type="Proteomes" id="UP000325315"/>
    </source>
</evidence>
<accession>A0A5B6X4F0</accession>
<dbReference type="SUPFAM" id="SSF75304">
    <property type="entry name" value="Amidase signature (AS) enzymes"/>
    <property type="match status" value="1"/>
</dbReference>
<gene>
    <name evidence="2" type="ORF">EPI10_032338</name>
</gene>
<evidence type="ECO:0000259" key="1">
    <source>
        <dbReference type="Pfam" id="PF01425"/>
    </source>
</evidence>
<dbReference type="AlphaFoldDB" id="A0A5B6X4F0"/>
<dbReference type="OrthoDB" id="421993at2759"/>
<feature type="domain" description="Amidase" evidence="1">
    <location>
        <begin position="41"/>
        <end position="311"/>
    </location>
</feature>
<dbReference type="GO" id="GO:0047412">
    <property type="term" value="F:N-(long-chain-acyl)ethanolamine deacylase activity"/>
    <property type="evidence" value="ECO:0007669"/>
    <property type="project" value="TreeGrafter"/>
</dbReference>
<dbReference type="Gene3D" id="3.90.1300.10">
    <property type="entry name" value="Amidase signature (AS) domain"/>
    <property type="match status" value="1"/>
</dbReference>
<dbReference type="Pfam" id="PF01425">
    <property type="entry name" value="Amidase"/>
    <property type="match status" value="1"/>
</dbReference>